<evidence type="ECO:0000313" key="2">
    <source>
        <dbReference type="EMBL" id="KAF6737624.1"/>
    </source>
</evidence>
<gene>
    <name evidence="2" type="ORF">FQA47_025449</name>
</gene>
<dbReference type="Proteomes" id="UP000646548">
    <property type="component" value="Unassembled WGS sequence"/>
</dbReference>
<feature type="compositionally biased region" description="Basic residues" evidence="1">
    <location>
        <begin position="149"/>
        <end position="159"/>
    </location>
</feature>
<organism evidence="2 3">
    <name type="scientific">Oryzias melastigma</name>
    <name type="common">Marine medaka</name>
    <dbReference type="NCBI Taxonomy" id="30732"/>
    <lineage>
        <taxon>Eukaryota</taxon>
        <taxon>Metazoa</taxon>
        <taxon>Chordata</taxon>
        <taxon>Craniata</taxon>
        <taxon>Vertebrata</taxon>
        <taxon>Euteleostomi</taxon>
        <taxon>Actinopterygii</taxon>
        <taxon>Neopterygii</taxon>
        <taxon>Teleostei</taxon>
        <taxon>Neoteleostei</taxon>
        <taxon>Acanthomorphata</taxon>
        <taxon>Ovalentaria</taxon>
        <taxon>Atherinomorphae</taxon>
        <taxon>Beloniformes</taxon>
        <taxon>Adrianichthyidae</taxon>
        <taxon>Oryziinae</taxon>
        <taxon>Oryzias</taxon>
    </lineage>
</organism>
<evidence type="ECO:0000256" key="1">
    <source>
        <dbReference type="SAM" id="MobiDB-lite"/>
    </source>
</evidence>
<dbReference type="AlphaFoldDB" id="A0A834FNV7"/>
<feature type="region of interest" description="Disordered" evidence="1">
    <location>
        <begin position="69"/>
        <end position="120"/>
    </location>
</feature>
<feature type="compositionally biased region" description="Basic and acidic residues" evidence="1">
    <location>
        <begin position="181"/>
        <end position="190"/>
    </location>
</feature>
<comment type="caution">
    <text evidence="2">The sequence shown here is derived from an EMBL/GenBank/DDBJ whole genome shotgun (WGS) entry which is preliminary data.</text>
</comment>
<accession>A0A834FNV7</accession>
<feature type="compositionally biased region" description="Polar residues" evidence="1">
    <location>
        <begin position="101"/>
        <end position="120"/>
    </location>
</feature>
<name>A0A834FNV7_ORYME</name>
<evidence type="ECO:0000313" key="3">
    <source>
        <dbReference type="Proteomes" id="UP000646548"/>
    </source>
</evidence>
<protein>
    <submittedName>
        <fullName evidence="2">Uncharacterized protein</fullName>
    </submittedName>
</protein>
<proteinExistence type="predicted"/>
<feature type="region of interest" description="Disordered" evidence="1">
    <location>
        <begin position="149"/>
        <end position="273"/>
    </location>
</feature>
<feature type="compositionally biased region" description="Basic and acidic residues" evidence="1">
    <location>
        <begin position="219"/>
        <end position="247"/>
    </location>
</feature>
<dbReference type="EMBL" id="WKFB01000053">
    <property type="protein sequence ID" value="KAF6737624.1"/>
    <property type="molecule type" value="Genomic_DNA"/>
</dbReference>
<sequence>MLSSQRQAYLATLKEETGFKLQAYNSAKKPQTLFSVDQDDSQYKIDPHNNMNGICKTDEKQLRKEIIRSQAPRNMLAQTSHREVNLTRSTNTETEPHGPVSSRTKPSHPNQPETTEKYQSNFKTVRKLFLNMEEEQLKALFSPDWSTKLRRVSTPKSRTHVSPPHGEEDQRTKKISPTTDDLERNREQTSKPENGSCARNAELFRQDKTTNQFLSVHESPTEEEIRTPEEHEESLQRSCDLESKSEGEVTEATMKPPLSLLTSGTNKETLPGGIIPNQEIHLAEPGGEGSSAP</sequence>
<reference evidence="2" key="1">
    <citation type="journal article" name="BMC Genomics">
        <title>Long-read sequencing and de novo genome assembly of marine medaka (Oryzias melastigma).</title>
        <authorList>
            <person name="Liang P."/>
            <person name="Saqib H.S.A."/>
            <person name="Ni X."/>
            <person name="Shen Y."/>
        </authorList>
    </citation>
    <scope>NUCLEOTIDE SEQUENCE</scope>
    <source>
        <strain evidence="2">Bigg-433</strain>
    </source>
</reference>